<evidence type="ECO:0000313" key="4">
    <source>
        <dbReference type="Proteomes" id="UP001497472"/>
    </source>
</evidence>
<organism evidence="3 4">
    <name type="scientific">Leptosia nina</name>
    <dbReference type="NCBI Taxonomy" id="320188"/>
    <lineage>
        <taxon>Eukaryota</taxon>
        <taxon>Metazoa</taxon>
        <taxon>Ecdysozoa</taxon>
        <taxon>Arthropoda</taxon>
        <taxon>Hexapoda</taxon>
        <taxon>Insecta</taxon>
        <taxon>Pterygota</taxon>
        <taxon>Neoptera</taxon>
        <taxon>Endopterygota</taxon>
        <taxon>Lepidoptera</taxon>
        <taxon>Glossata</taxon>
        <taxon>Ditrysia</taxon>
        <taxon>Papilionoidea</taxon>
        <taxon>Pieridae</taxon>
        <taxon>Pierinae</taxon>
        <taxon>Leptosia</taxon>
    </lineage>
</organism>
<dbReference type="AlphaFoldDB" id="A0AAV1J274"/>
<evidence type="ECO:0000313" key="3">
    <source>
        <dbReference type="EMBL" id="CAK1542481.1"/>
    </source>
</evidence>
<proteinExistence type="predicted"/>
<feature type="compositionally biased region" description="Low complexity" evidence="1">
    <location>
        <begin position="18"/>
        <end position="27"/>
    </location>
</feature>
<feature type="domain" description="FP protein C-terminal" evidence="2">
    <location>
        <begin position="250"/>
        <end position="301"/>
    </location>
</feature>
<accession>A0AAV1J274</accession>
<gene>
    <name evidence="3" type="ORF">LNINA_LOCUS2375</name>
</gene>
<evidence type="ECO:0000256" key="1">
    <source>
        <dbReference type="SAM" id="MobiDB-lite"/>
    </source>
</evidence>
<feature type="region of interest" description="Disordered" evidence="1">
    <location>
        <begin position="1"/>
        <end position="29"/>
    </location>
</feature>
<dbReference type="EMBL" id="CAVLEF010000003">
    <property type="protein sequence ID" value="CAK1542481.1"/>
    <property type="molecule type" value="Genomic_DNA"/>
</dbReference>
<evidence type="ECO:0000259" key="2">
    <source>
        <dbReference type="Pfam" id="PF25298"/>
    </source>
</evidence>
<keyword evidence="4" id="KW-1185">Reference proteome</keyword>
<protein>
    <recommendedName>
        <fullName evidence="2">FP protein C-terminal domain-containing protein</fullName>
    </recommendedName>
</protein>
<name>A0AAV1J274_9NEOP</name>
<dbReference type="Pfam" id="PF25298">
    <property type="entry name" value="Baculo_FP_2nd"/>
    <property type="match status" value="1"/>
</dbReference>
<sequence length="306" mass="35255">MPLKRTPPSTPTIKVMDTDTPVPTPTTSESEITFPFLRQNLHHCTSEPTLARKTSTSARKRKHADCDDDKLSLFMAELKDMIKEQNNRLDKVCSTVEDMRASFEFLAEKYEVMLNRINTLESDRLADAKYIKSLESKLESSERSARASCLEIRNIPKQPTENKVSLLDTFVKTAQVLKVHVERHEVKDIFRVKSKDLQSTTVIVDLTSCLLKEKIIKSFRSFNKGSSKLSTEHINIKGDTRRIFVSENLTASMKRLFFLSRELAKSINFKFCWTSHGKIFMRKKENSPLLQIYSEADINKVREDNK</sequence>
<dbReference type="InterPro" id="IPR057251">
    <property type="entry name" value="FP_C"/>
</dbReference>
<comment type="caution">
    <text evidence="3">The sequence shown here is derived from an EMBL/GenBank/DDBJ whole genome shotgun (WGS) entry which is preliminary data.</text>
</comment>
<reference evidence="3 4" key="1">
    <citation type="submission" date="2023-11" db="EMBL/GenBank/DDBJ databases">
        <authorList>
            <person name="Okamura Y."/>
        </authorList>
    </citation>
    <scope>NUCLEOTIDE SEQUENCE [LARGE SCALE GENOMIC DNA]</scope>
</reference>
<dbReference type="Proteomes" id="UP001497472">
    <property type="component" value="Unassembled WGS sequence"/>
</dbReference>